<organism evidence="15 16">
    <name type="scientific">Ascodesmis nigricans</name>
    <dbReference type="NCBI Taxonomy" id="341454"/>
    <lineage>
        <taxon>Eukaryota</taxon>
        <taxon>Fungi</taxon>
        <taxon>Dikarya</taxon>
        <taxon>Ascomycota</taxon>
        <taxon>Pezizomycotina</taxon>
        <taxon>Pezizomycetes</taxon>
        <taxon>Pezizales</taxon>
        <taxon>Ascodesmidaceae</taxon>
        <taxon>Ascodesmis</taxon>
    </lineage>
</organism>
<comment type="function">
    <text evidence="1 11">Acts as a component of the essential kinetochore-associated NDC80 complex, which is required for chromosome segregation and spindle checkpoint activity.</text>
</comment>
<feature type="coiled-coil region" evidence="12">
    <location>
        <begin position="519"/>
        <end position="603"/>
    </location>
</feature>
<dbReference type="Proteomes" id="UP000298138">
    <property type="component" value="Unassembled WGS sequence"/>
</dbReference>
<sequence>MSSFGPRPSSISNPRMSLAPPRGLPRPSVGGDMGRFSNAVKRESTATKFSARKSFAPGSSQPPPPSTVRRGSQYGRPSMAVSAANSLYSAAPQVFAEDPRPLKTAAYRQRAAAQIQDYLTRNGFEMEMKHNLTPKSLISPTQKDFQTIFEWLYHRIDPNHRIVKVETECLSLLKMLRYPYPHTITKSQLSAVGSQNAWPQFLGMLHWLMELAQMTERITAGEYDHLAEEAGFDTSGDRIAFRFATKCYNAWLVEQDDHSEFEREMAEAYAQRDEAVYVQLEALDAENAALLAELKELEAQGEPLKKLKKQQAILEDDKRKFQTYNDAQQTRLTRMKGAIEALNEEVVAAKQEQVKLEEEKAVIKKKLDEQGLTPEEIDRMNLTREKLERNWKEVQQELEEAKLRLAQTETETEASFSALKRAVSRYSTLAYKIGFTPSTAANAGGKDYDLVIKPLQNFKPTMDEGAKYLVDPQTGYMPSQILNQDLRNVVKPALQKLKSGLVRQIHEAQDEASARVELSDKITDALQDKKEDIEALEAKVAAAANEYEELKENLSQESTRLTAALEKQSAQLQSLRLASRNALLEAEQRLQAITIECDQLYRTHAAVREKLHAQTARIVEEVVAFKLHIQGALGEYEEWTEQELMEFVGKTDVKDDVAE</sequence>
<name>A0A4S2N877_9PEZI</name>
<keyword evidence="16" id="KW-1185">Reference proteome</keyword>
<keyword evidence="3 11" id="KW-0158">Chromosome</keyword>
<evidence type="ECO:0000256" key="3">
    <source>
        <dbReference type="ARBA" id="ARBA00022454"/>
    </source>
</evidence>
<evidence type="ECO:0000256" key="4">
    <source>
        <dbReference type="ARBA" id="ARBA00022618"/>
    </source>
</evidence>
<comment type="subunit">
    <text evidence="11">Component of the NDC80 complex.</text>
</comment>
<dbReference type="GO" id="GO:0051301">
    <property type="term" value="P:cell division"/>
    <property type="evidence" value="ECO:0007669"/>
    <property type="project" value="UniProtKB-UniRule"/>
</dbReference>
<keyword evidence="6 11" id="KW-0995">Kinetochore</keyword>
<dbReference type="EMBL" id="ML220112">
    <property type="protein sequence ID" value="TGZ85582.1"/>
    <property type="molecule type" value="Genomic_DNA"/>
</dbReference>
<dbReference type="GO" id="GO:0005634">
    <property type="term" value="C:nucleus"/>
    <property type="evidence" value="ECO:0007669"/>
    <property type="project" value="UniProtKB-SubCell"/>
</dbReference>
<dbReference type="AlphaFoldDB" id="A0A4S2N877"/>
<dbReference type="FunFam" id="1.10.418.30:FF:000001">
    <property type="entry name" value="Probable kinetochore protein ndc80"/>
    <property type="match status" value="1"/>
</dbReference>
<keyword evidence="7 12" id="KW-0175">Coiled coil</keyword>
<keyword evidence="10 11" id="KW-0137">Centromere</keyword>
<dbReference type="FunCoup" id="A0A4S2N877">
    <property type="interactions" value="269"/>
</dbReference>
<evidence type="ECO:0000256" key="7">
    <source>
        <dbReference type="ARBA" id="ARBA00023054"/>
    </source>
</evidence>
<dbReference type="InterPro" id="IPR055260">
    <property type="entry name" value="Ndc80_CH"/>
</dbReference>
<evidence type="ECO:0000256" key="13">
    <source>
        <dbReference type="SAM" id="MobiDB-lite"/>
    </source>
</evidence>
<dbReference type="GO" id="GO:0031262">
    <property type="term" value="C:Ndc80 complex"/>
    <property type="evidence" value="ECO:0007669"/>
    <property type="project" value="UniProtKB-UniRule"/>
</dbReference>
<gene>
    <name evidence="15" type="ORF">EX30DRAFT_337926</name>
</gene>
<feature type="coiled-coil region" evidence="12">
    <location>
        <begin position="325"/>
        <end position="411"/>
    </location>
</feature>
<evidence type="ECO:0000256" key="8">
    <source>
        <dbReference type="ARBA" id="ARBA00023242"/>
    </source>
</evidence>
<evidence type="ECO:0000256" key="1">
    <source>
        <dbReference type="ARBA" id="ARBA00002772"/>
    </source>
</evidence>
<keyword evidence="9 11" id="KW-0131">Cell cycle</keyword>
<evidence type="ECO:0000256" key="6">
    <source>
        <dbReference type="ARBA" id="ARBA00022838"/>
    </source>
</evidence>
<feature type="domain" description="Kinetochore protein Ndc80 CH" evidence="14">
    <location>
        <begin position="70"/>
        <end position="217"/>
    </location>
</feature>
<evidence type="ECO:0000256" key="11">
    <source>
        <dbReference type="RuleBase" id="RU368072"/>
    </source>
</evidence>
<feature type="compositionally biased region" description="Polar residues" evidence="13">
    <location>
        <begin position="1"/>
        <end position="15"/>
    </location>
</feature>
<dbReference type="Pfam" id="PF03801">
    <property type="entry name" value="Ndc80_HEC"/>
    <property type="match status" value="1"/>
</dbReference>
<evidence type="ECO:0000256" key="12">
    <source>
        <dbReference type="SAM" id="Coils"/>
    </source>
</evidence>
<evidence type="ECO:0000256" key="2">
    <source>
        <dbReference type="ARBA" id="ARBA00007050"/>
    </source>
</evidence>
<comment type="similarity">
    <text evidence="2 11">Belongs to the NDC80/HEC1 family.</text>
</comment>
<feature type="region of interest" description="Disordered" evidence="13">
    <location>
        <begin position="1"/>
        <end position="74"/>
    </location>
</feature>
<evidence type="ECO:0000259" key="14">
    <source>
        <dbReference type="Pfam" id="PF03801"/>
    </source>
</evidence>
<reference evidence="15 16" key="1">
    <citation type="submission" date="2019-04" db="EMBL/GenBank/DDBJ databases">
        <title>Comparative genomics and transcriptomics to analyze fruiting body development in filamentous ascomycetes.</title>
        <authorList>
            <consortium name="DOE Joint Genome Institute"/>
            <person name="Lutkenhaus R."/>
            <person name="Traeger S."/>
            <person name="Breuer J."/>
            <person name="Kuo A."/>
            <person name="Lipzen A."/>
            <person name="Pangilinan J."/>
            <person name="Dilworth D."/>
            <person name="Sandor L."/>
            <person name="Poggeler S."/>
            <person name="Barry K."/>
            <person name="Grigoriev I.V."/>
            <person name="Nowrousian M."/>
        </authorList>
    </citation>
    <scope>NUCLEOTIDE SEQUENCE [LARGE SCALE GENOMIC DNA]</scope>
    <source>
        <strain evidence="15 16">CBS 389.68</strain>
    </source>
</reference>
<evidence type="ECO:0000256" key="5">
    <source>
        <dbReference type="ARBA" id="ARBA00022776"/>
    </source>
</evidence>
<proteinExistence type="inferred from homology"/>
<dbReference type="Gene3D" id="1.10.418.30">
    <property type="entry name" value="Ncd80 complex, Ncd80 subunit"/>
    <property type="match status" value="1"/>
</dbReference>
<dbReference type="InterPro" id="IPR038273">
    <property type="entry name" value="Ndc80_sf"/>
</dbReference>
<dbReference type="OrthoDB" id="7459479at2759"/>
<evidence type="ECO:0000313" key="15">
    <source>
        <dbReference type="EMBL" id="TGZ85582.1"/>
    </source>
</evidence>
<dbReference type="PANTHER" id="PTHR10643">
    <property type="entry name" value="KINETOCHORE PROTEIN NDC80"/>
    <property type="match status" value="1"/>
</dbReference>
<dbReference type="STRING" id="341454.A0A4S2N877"/>
<keyword evidence="5 11" id="KW-0498">Mitosis</keyword>
<dbReference type="PANTHER" id="PTHR10643:SF2">
    <property type="entry name" value="KINETOCHORE PROTEIN NDC80 HOMOLOG"/>
    <property type="match status" value="1"/>
</dbReference>
<evidence type="ECO:0000256" key="10">
    <source>
        <dbReference type="ARBA" id="ARBA00023328"/>
    </source>
</evidence>
<dbReference type="InterPro" id="IPR005550">
    <property type="entry name" value="Kinetochore_Ndc80"/>
</dbReference>
<evidence type="ECO:0000313" key="16">
    <source>
        <dbReference type="Proteomes" id="UP000298138"/>
    </source>
</evidence>
<dbReference type="GO" id="GO:0051315">
    <property type="term" value="P:attachment of mitotic spindle microtubules to kinetochore"/>
    <property type="evidence" value="ECO:0007669"/>
    <property type="project" value="UniProtKB-UniRule"/>
</dbReference>
<keyword evidence="8 11" id="KW-0539">Nucleus</keyword>
<dbReference type="InParanoid" id="A0A4S2N877"/>
<evidence type="ECO:0000256" key="9">
    <source>
        <dbReference type="ARBA" id="ARBA00023306"/>
    </source>
</evidence>
<comment type="subcellular location">
    <subcellularLocation>
        <location evidence="11">Chromosome</location>
        <location evidence="11">Centromere</location>
        <location evidence="11">Kinetochore</location>
    </subcellularLocation>
    <subcellularLocation>
        <location evidence="11">Nucleus</location>
    </subcellularLocation>
</comment>
<protein>
    <recommendedName>
        <fullName evidence="11">Kinetochore protein NDC80</fullName>
    </recommendedName>
</protein>
<accession>A0A4S2N877</accession>
<keyword evidence="4 11" id="KW-0132">Cell division</keyword>